<evidence type="ECO:0000256" key="6">
    <source>
        <dbReference type="ARBA" id="ARBA00023288"/>
    </source>
</evidence>
<dbReference type="PANTHER" id="PTHR30329">
    <property type="entry name" value="STATOR ELEMENT OF FLAGELLAR MOTOR COMPLEX"/>
    <property type="match status" value="1"/>
</dbReference>
<evidence type="ECO:0000256" key="2">
    <source>
        <dbReference type="ARBA" id="ARBA00022729"/>
    </source>
</evidence>
<name>A0A090AI68_9GAMM</name>
<dbReference type="InterPro" id="IPR050330">
    <property type="entry name" value="Bact_OuterMem_StrucFunc"/>
</dbReference>
<keyword evidence="2 8" id="KW-0732">Signal</keyword>
<dbReference type="HAMAP" id="MF_02204">
    <property type="entry name" value="Pal"/>
    <property type="match status" value="1"/>
</dbReference>
<keyword evidence="1 8" id="KW-0132">Cell division</keyword>
<dbReference type="STRING" id="40754.THII_0765"/>
<dbReference type="GO" id="GO:0051301">
    <property type="term" value="P:cell division"/>
    <property type="evidence" value="ECO:0007669"/>
    <property type="project" value="UniProtKB-UniRule"/>
</dbReference>
<organism evidence="11 12">
    <name type="scientific">Thioploca ingrica</name>
    <dbReference type="NCBI Taxonomy" id="40754"/>
    <lineage>
        <taxon>Bacteria</taxon>
        <taxon>Pseudomonadati</taxon>
        <taxon>Pseudomonadota</taxon>
        <taxon>Gammaproteobacteria</taxon>
        <taxon>Thiotrichales</taxon>
        <taxon>Thiotrichaceae</taxon>
        <taxon>Thioploca</taxon>
    </lineage>
</organism>
<feature type="region of interest" description="Disordered" evidence="9">
    <location>
        <begin position="21"/>
        <end position="73"/>
    </location>
</feature>
<dbReference type="HOGENOM" id="CLU_016890_9_4_6"/>
<proteinExistence type="inferred from homology"/>
<comment type="similarity">
    <text evidence="8">Belongs to the Pal lipoprotein family.</text>
</comment>
<dbReference type="NCBIfam" id="TIGR02802">
    <property type="entry name" value="Pal_lipo"/>
    <property type="match status" value="1"/>
</dbReference>
<dbReference type="InterPro" id="IPR036737">
    <property type="entry name" value="OmpA-like_sf"/>
</dbReference>
<evidence type="ECO:0000259" key="10">
    <source>
        <dbReference type="PROSITE" id="PS51123"/>
    </source>
</evidence>
<keyword evidence="5 8" id="KW-0998">Cell outer membrane</keyword>
<evidence type="ECO:0000256" key="3">
    <source>
        <dbReference type="ARBA" id="ARBA00023136"/>
    </source>
</evidence>
<dbReference type="KEGG" id="tig:THII_0765"/>
<dbReference type="InterPro" id="IPR006665">
    <property type="entry name" value="OmpA-like"/>
</dbReference>
<gene>
    <name evidence="8" type="primary">pal</name>
    <name evidence="11" type="ORF">THII_0765</name>
</gene>
<dbReference type="EMBL" id="AP014633">
    <property type="protein sequence ID" value="BAP55062.1"/>
    <property type="molecule type" value="Genomic_DNA"/>
</dbReference>
<dbReference type="CDD" id="cd07185">
    <property type="entry name" value="OmpA_C-like"/>
    <property type="match status" value="1"/>
</dbReference>
<dbReference type="GO" id="GO:0009279">
    <property type="term" value="C:cell outer membrane"/>
    <property type="evidence" value="ECO:0007669"/>
    <property type="project" value="UniProtKB-SubCell"/>
</dbReference>
<dbReference type="Proteomes" id="UP000031623">
    <property type="component" value="Chromosome"/>
</dbReference>
<feature type="domain" description="OmpA-like" evidence="10">
    <location>
        <begin position="65"/>
        <end position="179"/>
    </location>
</feature>
<comment type="subunit">
    <text evidence="8">The Tol-Pal system is composed of five core proteins: the inner membrane proteins TolA, TolQ and TolR, the periplasmic protein TolB and the outer membrane protein Pal. They form a network linking the inner and outer membranes and the peptidoglycan layer.</text>
</comment>
<comment type="function">
    <text evidence="8">Part of the Tol-Pal system, which plays a role in outer membrane invagination during cell division and is important for maintaining outer membrane integrity.</text>
</comment>
<dbReference type="Gene3D" id="3.30.1330.60">
    <property type="entry name" value="OmpA-like domain"/>
    <property type="match status" value="1"/>
</dbReference>
<dbReference type="InterPro" id="IPR006664">
    <property type="entry name" value="OMP_bac"/>
</dbReference>
<feature type="compositionally biased region" description="Gly residues" evidence="9">
    <location>
        <begin position="48"/>
        <end position="69"/>
    </location>
</feature>
<dbReference type="InterPro" id="IPR014169">
    <property type="entry name" value="Pal_lipo_C"/>
</dbReference>
<evidence type="ECO:0000256" key="8">
    <source>
        <dbReference type="HAMAP-Rule" id="MF_02204"/>
    </source>
</evidence>
<evidence type="ECO:0000256" key="4">
    <source>
        <dbReference type="ARBA" id="ARBA00023139"/>
    </source>
</evidence>
<keyword evidence="12" id="KW-1185">Reference proteome</keyword>
<dbReference type="SUPFAM" id="SSF103088">
    <property type="entry name" value="OmpA-like"/>
    <property type="match status" value="1"/>
</dbReference>
<dbReference type="PROSITE" id="PS01068">
    <property type="entry name" value="OMPA_1"/>
    <property type="match status" value="1"/>
</dbReference>
<evidence type="ECO:0000256" key="9">
    <source>
        <dbReference type="SAM" id="MobiDB-lite"/>
    </source>
</evidence>
<evidence type="ECO:0000313" key="12">
    <source>
        <dbReference type="Proteomes" id="UP000031623"/>
    </source>
</evidence>
<accession>A0A090AI68</accession>
<protein>
    <recommendedName>
        <fullName evidence="8">Peptidoglycan-associated lipoprotein</fullName>
        <shortName evidence="8">PAL</shortName>
    </recommendedName>
</protein>
<keyword evidence="4 8" id="KW-0564">Palmitate</keyword>
<keyword evidence="7 8" id="KW-0131">Cell cycle</keyword>
<dbReference type="Pfam" id="PF00691">
    <property type="entry name" value="OmpA"/>
    <property type="match status" value="1"/>
</dbReference>
<dbReference type="PANTHER" id="PTHR30329:SF21">
    <property type="entry name" value="LIPOPROTEIN YIAD-RELATED"/>
    <property type="match status" value="1"/>
</dbReference>
<evidence type="ECO:0000256" key="1">
    <source>
        <dbReference type="ARBA" id="ARBA00022618"/>
    </source>
</evidence>
<evidence type="ECO:0000256" key="7">
    <source>
        <dbReference type="ARBA" id="ARBA00023306"/>
    </source>
</evidence>
<reference evidence="11 12" key="1">
    <citation type="journal article" date="2014" name="ISME J.">
        <title>Ecophysiology of Thioploca ingrica as revealed by the complete genome sequence supplemented with proteomic evidence.</title>
        <authorList>
            <person name="Kojima H."/>
            <person name="Ogura Y."/>
            <person name="Yamamoto N."/>
            <person name="Togashi T."/>
            <person name="Mori H."/>
            <person name="Watanabe T."/>
            <person name="Nemoto F."/>
            <person name="Kurokawa K."/>
            <person name="Hayashi T."/>
            <person name="Fukui M."/>
        </authorList>
    </citation>
    <scope>NUCLEOTIDE SEQUENCE [LARGE SCALE GENOMIC DNA]</scope>
</reference>
<dbReference type="PRINTS" id="PR01021">
    <property type="entry name" value="OMPADOMAIN"/>
</dbReference>
<dbReference type="AlphaFoldDB" id="A0A090AI68"/>
<dbReference type="InterPro" id="IPR039001">
    <property type="entry name" value="Pal"/>
</dbReference>
<sequence length="179" mass="18817">MNKLGYLVLILVTVIAFSGCSSKPKKPTAPPGTAGVLGGDGSQTNLEGSGGAGSETTGGGLSGTTGGGSMPSERVIHFDYDMSDIRPEARAILEQNATYLSGNPNTQVRLEGHADERGSREYNLALGERRAESAKGALMSLGVSGNQITTLSYGEEQPVALGHNEHDWQLNRRVEIIYP</sequence>
<dbReference type="PROSITE" id="PS51257">
    <property type="entry name" value="PROKAR_LIPOPROTEIN"/>
    <property type="match status" value="1"/>
</dbReference>
<dbReference type="InterPro" id="IPR006690">
    <property type="entry name" value="OMPA-like_CS"/>
</dbReference>
<comment type="subcellular location">
    <subcellularLocation>
        <location evidence="8">Cell outer membrane</location>
        <topology evidence="8">Lipid-anchor</topology>
    </subcellularLocation>
</comment>
<evidence type="ECO:0000256" key="5">
    <source>
        <dbReference type="ARBA" id="ARBA00023237"/>
    </source>
</evidence>
<evidence type="ECO:0000313" key="11">
    <source>
        <dbReference type="EMBL" id="BAP55062.1"/>
    </source>
</evidence>
<keyword evidence="3 8" id="KW-0472">Membrane</keyword>
<keyword evidence="6 8" id="KW-0449">Lipoprotein</keyword>
<dbReference type="OrthoDB" id="9809164at2"/>
<dbReference type="PROSITE" id="PS51123">
    <property type="entry name" value="OMPA_2"/>
    <property type="match status" value="1"/>
</dbReference>